<name>A0A3B0PNX5_9BACT</name>
<reference evidence="2" key="1">
    <citation type="submission" date="2018-06" db="EMBL/GenBank/DDBJ databases">
        <authorList>
            <consortium name="Pathogen Informatics"/>
        </authorList>
    </citation>
    <scope>NUCLEOTIDE SEQUENCE [LARGE SCALE GENOMIC DNA]</scope>
    <source>
        <strain evidence="2">NCTC10132</strain>
    </source>
</reference>
<dbReference type="EMBL" id="LS991951">
    <property type="protein sequence ID" value="SYV97507.1"/>
    <property type="molecule type" value="Genomic_DNA"/>
</dbReference>
<keyword evidence="2" id="KW-1185">Reference proteome</keyword>
<feature type="non-terminal residue" evidence="1">
    <location>
        <position position="169"/>
    </location>
</feature>
<sequence length="169" mass="20055">MLVQLRHVSSSNLSIQTIGRIKRNPFPGFDFHETSVAKNYYLYSNVNIKEESSKSFILKDKFISEEFVSGSIELKYKNKLIDEEIYSNEIIKELQNKNHFNNEVFIQKSLSIKNEFNENGFIISESKAYGKSLFVSSKIYNLLELEIYNKKLFYQFKKYLTNRILEFVW</sequence>
<evidence type="ECO:0000313" key="2">
    <source>
        <dbReference type="Proteomes" id="UP000257559"/>
    </source>
</evidence>
<proteinExistence type="predicted"/>
<evidence type="ECO:0000313" key="1">
    <source>
        <dbReference type="EMBL" id="SYV97507.1"/>
    </source>
</evidence>
<dbReference type="AlphaFoldDB" id="A0A3B0PNX5"/>
<accession>A0A3B0PNX5</accession>
<protein>
    <submittedName>
        <fullName evidence="1">Uncharacterized protein</fullName>
    </submittedName>
</protein>
<gene>
    <name evidence="1" type="ORF">NCTC10132_00873</name>
</gene>
<dbReference type="KEGG" id="medw:NCTC10132_00873"/>
<dbReference type="Proteomes" id="UP000257559">
    <property type="component" value="Chromosome"/>
</dbReference>
<organism evidence="1 2">
    <name type="scientific">Mycoplasmopsis edwardii</name>
    <dbReference type="NCBI Taxonomy" id="53558"/>
    <lineage>
        <taxon>Bacteria</taxon>
        <taxon>Bacillati</taxon>
        <taxon>Mycoplasmatota</taxon>
        <taxon>Mycoplasmoidales</taxon>
        <taxon>Metamycoplasmataceae</taxon>
        <taxon>Mycoplasmopsis</taxon>
    </lineage>
</organism>